<accession>A0AAE3J6K5</accession>
<comment type="function">
    <text evidence="2 10">Catalyzes the formation of the alpha-1,6-glucosidic linkages in glycogen by scission of a 1,4-alpha-linked oligosaccharide from growing alpha-1,4-glucan chains and the subsequent attachment of the oligosaccharide to the alpha-1,6 position.</text>
</comment>
<dbReference type="Proteomes" id="UP001197875">
    <property type="component" value="Unassembled WGS sequence"/>
</dbReference>
<evidence type="ECO:0000313" key="13">
    <source>
        <dbReference type="EMBL" id="MCC2190108.1"/>
    </source>
</evidence>
<dbReference type="Gene3D" id="2.60.40.10">
    <property type="entry name" value="Immunoglobulins"/>
    <property type="match status" value="1"/>
</dbReference>
<evidence type="ECO:0000256" key="10">
    <source>
        <dbReference type="HAMAP-Rule" id="MF_00685"/>
    </source>
</evidence>
<dbReference type="InterPro" id="IPR013783">
    <property type="entry name" value="Ig-like_fold"/>
</dbReference>
<proteinExistence type="inferred from homology"/>
<evidence type="ECO:0000256" key="2">
    <source>
        <dbReference type="ARBA" id="ARBA00002953"/>
    </source>
</evidence>
<dbReference type="GO" id="GO:0004553">
    <property type="term" value="F:hydrolase activity, hydrolyzing O-glycosyl compounds"/>
    <property type="evidence" value="ECO:0007669"/>
    <property type="project" value="InterPro"/>
</dbReference>
<protein>
    <recommendedName>
        <fullName evidence="10">1,4-alpha-glucan branching enzyme GlgB</fullName>
        <ecNumber evidence="10">2.4.1.18</ecNumber>
    </recommendedName>
    <alternativeName>
        <fullName evidence="10">1,4-alpha-D-glucan:1,4-alpha-D-glucan 6-glucosyl-transferase</fullName>
    </alternativeName>
    <alternativeName>
        <fullName evidence="10">Alpha-(1-&gt;4)-glucan branching enzyme</fullName>
    </alternativeName>
    <alternativeName>
        <fullName evidence="10">Glycogen branching enzyme</fullName>
        <shortName evidence="10">BE</shortName>
    </alternativeName>
</protein>
<evidence type="ECO:0000256" key="9">
    <source>
        <dbReference type="ARBA" id="ARBA00023277"/>
    </source>
</evidence>
<dbReference type="InterPro" id="IPR004193">
    <property type="entry name" value="Glyco_hydro_13_N"/>
</dbReference>
<comment type="caution">
    <text evidence="13">The sequence shown here is derived from an EMBL/GenBank/DDBJ whole genome shotgun (WGS) entry which is preliminary data.</text>
</comment>
<evidence type="ECO:0000256" key="3">
    <source>
        <dbReference type="ARBA" id="ARBA00004964"/>
    </source>
</evidence>
<dbReference type="SMART" id="SM00642">
    <property type="entry name" value="Aamy"/>
    <property type="match status" value="1"/>
</dbReference>
<comment type="subunit">
    <text evidence="10">Monomer.</text>
</comment>
<keyword evidence="14" id="KW-1185">Reference proteome</keyword>
<keyword evidence="8 10" id="KW-0320">Glycogen biosynthesis</keyword>
<gene>
    <name evidence="10 13" type="primary">glgB</name>
    <name evidence="13" type="ORF">LKD71_09865</name>
</gene>
<evidence type="ECO:0000256" key="1">
    <source>
        <dbReference type="ARBA" id="ARBA00000826"/>
    </source>
</evidence>
<keyword evidence="9 10" id="KW-0119">Carbohydrate metabolism</keyword>
<dbReference type="FunFam" id="3.20.20.80:FF:000003">
    <property type="entry name" value="1,4-alpha-glucan branching enzyme GlgB"/>
    <property type="match status" value="1"/>
</dbReference>
<evidence type="ECO:0000256" key="5">
    <source>
        <dbReference type="ARBA" id="ARBA00022600"/>
    </source>
</evidence>
<dbReference type="Gene3D" id="2.60.40.1180">
    <property type="entry name" value="Golgi alpha-mannosidase II"/>
    <property type="match status" value="1"/>
</dbReference>
<dbReference type="GO" id="GO:0005978">
    <property type="term" value="P:glycogen biosynthetic process"/>
    <property type="evidence" value="ECO:0007669"/>
    <property type="project" value="UniProtKB-UniRule"/>
</dbReference>
<dbReference type="InterPro" id="IPR017853">
    <property type="entry name" value="GH"/>
</dbReference>
<dbReference type="InterPro" id="IPR014756">
    <property type="entry name" value="Ig_E-set"/>
</dbReference>
<dbReference type="CDD" id="cd11322">
    <property type="entry name" value="AmyAc_Glg_BE"/>
    <property type="match status" value="1"/>
</dbReference>
<evidence type="ECO:0000256" key="11">
    <source>
        <dbReference type="PIRSR" id="PIRSR000463-1"/>
    </source>
</evidence>
<comment type="pathway">
    <text evidence="3 10">Glycan biosynthesis; glycogen biosynthesis.</text>
</comment>
<dbReference type="GO" id="GO:0043169">
    <property type="term" value="F:cation binding"/>
    <property type="evidence" value="ECO:0007669"/>
    <property type="project" value="InterPro"/>
</dbReference>
<dbReference type="InterPro" id="IPR013780">
    <property type="entry name" value="Glyco_hydro_b"/>
</dbReference>
<dbReference type="NCBIfam" id="NF003811">
    <property type="entry name" value="PRK05402.1"/>
    <property type="match status" value="1"/>
</dbReference>
<dbReference type="SUPFAM" id="SSF51011">
    <property type="entry name" value="Glycosyl hydrolase domain"/>
    <property type="match status" value="1"/>
</dbReference>
<dbReference type="NCBIfam" id="TIGR01515">
    <property type="entry name" value="branching_enzym"/>
    <property type="match status" value="1"/>
</dbReference>
<evidence type="ECO:0000256" key="8">
    <source>
        <dbReference type="ARBA" id="ARBA00023056"/>
    </source>
</evidence>
<dbReference type="NCBIfam" id="NF008967">
    <property type="entry name" value="PRK12313.1"/>
    <property type="match status" value="1"/>
</dbReference>
<dbReference type="GO" id="GO:0003844">
    <property type="term" value="F:1,4-alpha-glucan branching enzyme activity"/>
    <property type="evidence" value="ECO:0007669"/>
    <property type="project" value="UniProtKB-UniRule"/>
</dbReference>
<dbReference type="GO" id="GO:0005829">
    <property type="term" value="C:cytosol"/>
    <property type="evidence" value="ECO:0007669"/>
    <property type="project" value="TreeGrafter"/>
</dbReference>
<dbReference type="HAMAP" id="MF_00685">
    <property type="entry name" value="GlgB"/>
    <property type="match status" value="1"/>
</dbReference>
<evidence type="ECO:0000256" key="4">
    <source>
        <dbReference type="ARBA" id="ARBA00009000"/>
    </source>
</evidence>
<dbReference type="EMBL" id="JAJEPR010000014">
    <property type="protein sequence ID" value="MCC2190108.1"/>
    <property type="molecule type" value="Genomic_DNA"/>
</dbReference>
<dbReference type="InterPro" id="IPR006047">
    <property type="entry name" value="GH13_cat_dom"/>
</dbReference>
<dbReference type="SUPFAM" id="SSF81296">
    <property type="entry name" value="E set domains"/>
    <property type="match status" value="1"/>
</dbReference>
<evidence type="ECO:0000313" key="14">
    <source>
        <dbReference type="Proteomes" id="UP001197875"/>
    </source>
</evidence>
<keyword evidence="7 10" id="KW-0808">Transferase</keyword>
<evidence type="ECO:0000259" key="12">
    <source>
        <dbReference type="SMART" id="SM00642"/>
    </source>
</evidence>
<dbReference type="Pfam" id="PF02806">
    <property type="entry name" value="Alpha-amylase_C"/>
    <property type="match status" value="1"/>
</dbReference>
<organism evidence="13 14">
    <name type="scientific">Fusicatenibacter faecihominis</name>
    <dbReference type="NCBI Taxonomy" id="2881276"/>
    <lineage>
        <taxon>Bacteria</taxon>
        <taxon>Bacillati</taxon>
        <taxon>Bacillota</taxon>
        <taxon>Clostridia</taxon>
        <taxon>Lachnospirales</taxon>
        <taxon>Lachnospiraceae</taxon>
        <taxon>Fusicatenibacter</taxon>
    </lineage>
</organism>
<keyword evidence="6 10" id="KW-0328">Glycosyltransferase</keyword>
<dbReference type="Gene3D" id="3.20.20.80">
    <property type="entry name" value="Glycosidases"/>
    <property type="match status" value="1"/>
</dbReference>
<dbReference type="InterPro" id="IPR037439">
    <property type="entry name" value="Branching_enzy"/>
</dbReference>
<comment type="catalytic activity">
    <reaction evidence="1 10">
        <text>Transfers a segment of a (1-&gt;4)-alpha-D-glucan chain to a primary hydroxy group in a similar glucan chain.</text>
        <dbReference type="EC" id="2.4.1.18"/>
    </reaction>
</comment>
<dbReference type="SUPFAM" id="SSF51445">
    <property type="entry name" value="(Trans)glycosidases"/>
    <property type="match status" value="1"/>
</dbReference>
<dbReference type="EC" id="2.4.1.18" evidence="10"/>
<dbReference type="RefSeq" id="WP_227615275.1">
    <property type="nucleotide sequence ID" value="NZ_JAJEPR010000014.1"/>
</dbReference>
<dbReference type="CDD" id="cd02855">
    <property type="entry name" value="E_set_GBE_prok_N"/>
    <property type="match status" value="1"/>
</dbReference>
<dbReference type="PIRSF" id="PIRSF000463">
    <property type="entry name" value="GlgB"/>
    <property type="match status" value="1"/>
</dbReference>
<comment type="similarity">
    <text evidence="4 10">Belongs to the glycosyl hydrolase 13 family. GlgB subfamily.</text>
</comment>
<name>A0AAE3J6K5_9FIRM</name>
<evidence type="ECO:0000256" key="7">
    <source>
        <dbReference type="ARBA" id="ARBA00022679"/>
    </source>
</evidence>
<dbReference type="PANTHER" id="PTHR43651:SF3">
    <property type="entry name" value="1,4-ALPHA-GLUCAN-BRANCHING ENZYME"/>
    <property type="match status" value="1"/>
</dbReference>
<dbReference type="PANTHER" id="PTHR43651">
    <property type="entry name" value="1,4-ALPHA-GLUCAN-BRANCHING ENZYME"/>
    <property type="match status" value="1"/>
</dbReference>
<dbReference type="InterPro" id="IPR044143">
    <property type="entry name" value="GlgB_N_E_set_prok"/>
</dbReference>
<keyword evidence="5 10" id="KW-0321">Glycogen metabolism</keyword>
<dbReference type="Pfam" id="PF02922">
    <property type="entry name" value="CBM_48"/>
    <property type="match status" value="1"/>
</dbReference>
<dbReference type="InterPro" id="IPR006048">
    <property type="entry name" value="A-amylase/branching_C"/>
</dbReference>
<feature type="active site" description="Nucleophile" evidence="10 11">
    <location>
        <position position="318"/>
    </location>
</feature>
<evidence type="ECO:0000256" key="6">
    <source>
        <dbReference type="ARBA" id="ARBA00022676"/>
    </source>
</evidence>
<feature type="domain" description="Glycosyl hydrolase family 13 catalytic" evidence="12">
    <location>
        <begin position="156"/>
        <end position="529"/>
    </location>
</feature>
<dbReference type="FunFam" id="2.60.40.10:FF:000169">
    <property type="entry name" value="1,4-alpha-glucan branching enzyme GlgB"/>
    <property type="match status" value="1"/>
</dbReference>
<feature type="active site" description="Proton donor" evidence="10 11">
    <location>
        <position position="371"/>
    </location>
</feature>
<dbReference type="AlphaFoldDB" id="A0AAE3J6K5"/>
<reference evidence="13 14" key="1">
    <citation type="submission" date="2021-10" db="EMBL/GenBank/DDBJ databases">
        <title>Anaerobic single-cell dispensing facilitates the cultivation of human gut bacteria.</title>
        <authorList>
            <person name="Afrizal A."/>
        </authorList>
    </citation>
    <scope>NUCLEOTIDE SEQUENCE [LARGE SCALE GENOMIC DNA]</scope>
    <source>
        <strain evidence="13 14">CLA-AA-H277</strain>
    </source>
</reference>
<dbReference type="InterPro" id="IPR006407">
    <property type="entry name" value="GlgB"/>
</dbReference>
<sequence>MKQYQDVTMTGQVDQYLFGIGQHFEVYERFGAHLTEKDGMEGVCFSVWAPAAKSVSVVGTFNGWREAAGCMERLGASGIYELFVPGAIEGDLYKYCIHTRTGEVLYKADPYAFESEVRPGNASRVAGIEDYRWRDQEWMTRREKKDYRTEPINILEVHPGSFQKRPITEADPDGFLNYKQLAHALGDYAEEMGYTHVELLGILEYPFDGSWGYQVTGYFAPTSRYGNPKDFMYLVDYLHRKGIGVYLDWVPAHFPKDAHGLACFDGTPLYEYEDPRKGEHREWGTKVFDYGKKEVRNFLCASAVFWLKEYHLDGLRVDAVSSMLYLDYGRGPGEWIPNIYGGNQNLEAVEFLQLLNRTTRKFAPGSVMIAEESTSWPGVTGEPEGQGLGFHMKWNMGWMNDTLAYMEKDPIYRSYHHDHLTFGMVYAYTEHFIQALSHDEVVHGKHSLLGKMPAGEGLDPFGDLRAYYGFYIGHPGKKLLFMGQEFAQEREWSENRELDWFLLSEPKHLGMQRYMHSLYEIYREYPALYELDYEPGGFQWMDPDDAEESIVSFARFGRNGKNLLFVINFTPVERKEYRLGTPGGGSYELLLDSSWKKFGGTREELHKIYEAENIPSGQRETSFSYDLSGYGAAIFSF</sequence>